<organism evidence="2 3">
    <name type="scientific">Paenibacillus odorifer</name>
    <dbReference type="NCBI Taxonomy" id="189426"/>
    <lineage>
        <taxon>Bacteria</taxon>
        <taxon>Bacillati</taxon>
        <taxon>Bacillota</taxon>
        <taxon>Bacilli</taxon>
        <taxon>Bacillales</taxon>
        <taxon>Paenibacillaceae</taxon>
        <taxon>Paenibacillus</taxon>
    </lineage>
</organism>
<evidence type="ECO:0000313" key="3">
    <source>
        <dbReference type="Proteomes" id="UP000187158"/>
    </source>
</evidence>
<dbReference type="EMBL" id="MPVP01000309">
    <property type="protein sequence ID" value="OMD14040.1"/>
    <property type="molecule type" value="Genomic_DNA"/>
</dbReference>
<keyword evidence="3" id="KW-1185">Reference proteome</keyword>
<proteinExistence type="predicted"/>
<dbReference type="RefSeq" id="WP_076220334.1">
    <property type="nucleotide sequence ID" value="NZ_MPVP01000309.1"/>
</dbReference>
<comment type="caution">
    <text evidence="2">The sequence shown here is derived from an EMBL/GenBank/DDBJ whole genome shotgun (WGS) entry which is preliminary data.</text>
</comment>
<feature type="domain" description="TniQ" evidence="1">
    <location>
        <begin position="5"/>
        <end position="124"/>
    </location>
</feature>
<gene>
    <name evidence="2" type="ORF">BSO21_27905</name>
</gene>
<reference evidence="2 3" key="1">
    <citation type="submission" date="2016-11" db="EMBL/GenBank/DDBJ databases">
        <title>Paenibacillus species isolates.</title>
        <authorList>
            <person name="Beno S.M."/>
        </authorList>
    </citation>
    <scope>NUCLEOTIDE SEQUENCE [LARGE SCALE GENOMIC DNA]</scope>
    <source>
        <strain evidence="2 3">FSL H7-0433</strain>
    </source>
</reference>
<protein>
    <recommendedName>
        <fullName evidence="1">TniQ domain-containing protein</fullName>
    </recommendedName>
</protein>
<accession>A0ABX3GFK5</accession>
<evidence type="ECO:0000313" key="2">
    <source>
        <dbReference type="EMBL" id="OMD14040.1"/>
    </source>
</evidence>
<name>A0ABX3GFK5_9BACL</name>
<dbReference type="InterPro" id="IPR009492">
    <property type="entry name" value="TniQ"/>
</dbReference>
<dbReference type="Pfam" id="PF06527">
    <property type="entry name" value="TniQ"/>
    <property type="match status" value="1"/>
</dbReference>
<dbReference type="Proteomes" id="UP000187158">
    <property type="component" value="Unassembled WGS sequence"/>
</dbReference>
<evidence type="ECO:0000259" key="1">
    <source>
        <dbReference type="Pfam" id="PF06527"/>
    </source>
</evidence>
<sequence length="572" mass="68061">MLINRPELYQDESLSSYLYRIARANYSTIGVLFSRFGITRADWLKNIFSNDQVTNLSVHLKKNKDDLLRRTYALNNYLWHDNLDTYLLRNRMKFCPECSKERVYHRMPWGLEPVSICLRHRSLLIDFCPSCRKKIIMDQFMTGGCASCGFRYLQTESISILENSIEFEMQREVQAALFQSKSIFQELGGLNIIQFLLLAKHSFYLLEGLPAFLGRSNMKIRIFQNRFNGVYLNKSSMEAYSYTFWMYKDFPYNFHYILSEFSKKPKKKLYAHKKEFEKLLNLVDFYFVKTAYEEFWVEELEKGTVRRDLSIFKQNQQLLVRKNHFRKEEIKKLTGMSYPKINSLHNSGQLDISLKKKGKTKQHFIDKSSFLRLYEDRKNYINKKETAEILGIQQGSISQLVKDEFLREVETGHSKQKLFLKMDVKRLLRESRGVFNPNVEGIKFYQVLIKYSVNGLSIVKLLKYIHQKILNPQLSIHNGKLSDIWFRDDEIIRCIDILKQEKQRADGMYMQDVMHFLRIGETKMKRLMESGQLVPVKIIIWKDGRKRYLFNQEHVLAHKHSYSNDPVYREGR</sequence>